<dbReference type="Gene3D" id="1.50.10.100">
    <property type="entry name" value="Chondroitin AC/alginate lyase"/>
    <property type="match status" value="1"/>
</dbReference>
<reference evidence="5 6" key="1">
    <citation type="journal article" date="2012" name="Science">
        <title>The Paleozoic origin of enzymatic lignin decomposition reconstructed from 31 fungal genomes.</title>
        <authorList>
            <person name="Floudas D."/>
            <person name="Binder M."/>
            <person name="Riley R."/>
            <person name="Barry K."/>
            <person name="Blanchette R.A."/>
            <person name="Henrissat B."/>
            <person name="Martinez A.T."/>
            <person name="Otillar R."/>
            <person name="Spatafora J.W."/>
            <person name="Yadav J.S."/>
            <person name="Aerts A."/>
            <person name="Benoit I."/>
            <person name="Boyd A."/>
            <person name="Carlson A."/>
            <person name="Copeland A."/>
            <person name="Coutinho P.M."/>
            <person name="de Vries R.P."/>
            <person name="Ferreira P."/>
            <person name="Findley K."/>
            <person name="Foster B."/>
            <person name="Gaskell J."/>
            <person name="Glotzer D."/>
            <person name="Gorecki P."/>
            <person name="Heitman J."/>
            <person name="Hesse C."/>
            <person name="Hori C."/>
            <person name="Igarashi K."/>
            <person name="Jurgens J.A."/>
            <person name="Kallen N."/>
            <person name="Kersten P."/>
            <person name="Kohler A."/>
            <person name="Kuees U."/>
            <person name="Kumar T.K.A."/>
            <person name="Kuo A."/>
            <person name="LaButti K."/>
            <person name="Larrondo L.F."/>
            <person name="Lindquist E."/>
            <person name="Ling A."/>
            <person name="Lombard V."/>
            <person name="Lucas S."/>
            <person name="Lundell T."/>
            <person name="Martin R."/>
            <person name="McLaughlin D.J."/>
            <person name="Morgenstern I."/>
            <person name="Morin E."/>
            <person name="Murat C."/>
            <person name="Nagy L.G."/>
            <person name="Nolan M."/>
            <person name="Ohm R.A."/>
            <person name="Patyshakuliyeva A."/>
            <person name="Rokas A."/>
            <person name="Ruiz-Duenas F.J."/>
            <person name="Sabat G."/>
            <person name="Salamov A."/>
            <person name="Samejima M."/>
            <person name="Schmutz J."/>
            <person name="Slot J.C."/>
            <person name="St John F."/>
            <person name="Stenlid J."/>
            <person name="Sun H."/>
            <person name="Sun S."/>
            <person name="Syed K."/>
            <person name="Tsang A."/>
            <person name="Wiebenga A."/>
            <person name="Young D."/>
            <person name="Pisabarro A."/>
            <person name="Eastwood D.C."/>
            <person name="Martin F."/>
            <person name="Cullen D."/>
            <person name="Grigoriev I.V."/>
            <person name="Hibbett D.S."/>
        </authorList>
    </citation>
    <scope>NUCLEOTIDE SEQUENCE [LARGE SCALE GENOMIC DNA]</scope>
    <source>
        <strain evidence="5 6">MD-104</strain>
    </source>
</reference>
<feature type="compositionally biased region" description="Polar residues" evidence="2">
    <location>
        <begin position="1"/>
        <end position="21"/>
    </location>
</feature>
<accession>A0A2H3J2D6</accession>
<name>A0A2H3J2D6_WOLCO</name>
<keyword evidence="3" id="KW-0472">Membrane</keyword>
<feature type="region of interest" description="Disordered" evidence="2">
    <location>
        <begin position="141"/>
        <end position="165"/>
    </location>
</feature>
<keyword evidence="6" id="KW-1185">Reference proteome</keyword>
<proteinExistence type="predicted"/>
<evidence type="ECO:0000313" key="5">
    <source>
        <dbReference type="EMBL" id="PCH33933.1"/>
    </source>
</evidence>
<keyword evidence="3" id="KW-1133">Transmembrane helix</keyword>
<protein>
    <recommendedName>
        <fullName evidence="4">Heparinase II/III-like C-terminal domain-containing protein</fullName>
    </recommendedName>
</protein>
<dbReference type="SUPFAM" id="SSF48230">
    <property type="entry name" value="Chondroitin AC/alginate lyase"/>
    <property type="match status" value="1"/>
</dbReference>
<dbReference type="OrthoDB" id="3476529at2759"/>
<evidence type="ECO:0000256" key="3">
    <source>
        <dbReference type="SAM" id="Phobius"/>
    </source>
</evidence>
<evidence type="ECO:0000256" key="1">
    <source>
        <dbReference type="ARBA" id="ARBA00004196"/>
    </source>
</evidence>
<dbReference type="Pfam" id="PF07940">
    <property type="entry name" value="Hepar_II_III_C"/>
    <property type="match status" value="1"/>
</dbReference>
<evidence type="ECO:0000313" key="6">
    <source>
        <dbReference type="Proteomes" id="UP000218811"/>
    </source>
</evidence>
<dbReference type="InterPro" id="IPR008929">
    <property type="entry name" value="Chondroitin_lyas"/>
</dbReference>
<keyword evidence="3" id="KW-0812">Transmembrane</keyword>
<sequence length="795" mass="87116">MAYQYSSTDNPNLHSGSTTPYGSGDPYYNESSGFVAPHQSKPKRGMSNWIKIGVPVLIAIIIAAVLGGVLGSRAHHNSSASSNAVANQASPTGAAAASSAASVKEAIGLFATATNSLYMLPIYPSTTNTAAFTKPTFEPQASGLSWPSDPFQPANPAPTSVRPDHPRLIAPSYKWEALPELIQKDPYLKYWNDTIFGNATVYYNEPVVAYYMDSGNGILDIARQIKMRIKAFSYVYRMTNNTKWVDRAWKELQNAAGNGTNSFGPDTSERWNPVHFLDTAELTAAYAIAYDWMYDAWMPDQKSMIVWTMSYYGLQNGVIGYSNSNGMYYGWWTSNTQGNWNCVCNGGLTMGALAIMGDDDTGLAEQVLQLTIPNAMLNCAQAVSSDGTWQETPNYWYFGVTGNAEMISSLMTAAGSDFGMLTTNPGFANTGLFHMHVTGPGTMFEWGDNGVNLYSTTANPMMFYGEQYNHPEYMLFQRDQHDAPSDPWSMFWYNPAVSGAFWDNMALDGYFDNHTDSWASMRSSWTDEDALFLAIKAGTLQGHQTHNDLDCGDFVLDALGTRWAGELGDENYLVTGYFSNDSQTSDRWLYYRKRTEGQNTILVDAQNQLVTAQPTTNFGSSNTTQGSSTVFAVPSDSTAFFTADLTSAYESVTSFERGVRMLNGRKQVLLQDDITASASIMWRMHTNASVEIDTAGTTATLQIGNERMEVKILSPTSGATFTTMNATRLPTDPPLPAGQADLPNTGVTVLAIELEAGTHSLQVLFNPQWSDMSASDFVTPPSVAVKDWTLTSHNN</sequence>
<dbReference type="EMBL" id="KB467831">
    <property type="protein sequence ID" value="PCH33933.1"/>
    <property type="molecule type" value="Genomic_DNA"/>
</dbReference>
<evidence type="ECO:0000259" key="4">
    <source>
        <dbReference type="Pfam" id="PF07940"/>
    </source>
</evidence>
<dbReference type="Proteomes" id="UP000218811">
    <property type="component" value="Unassembled WGS sequence"/>
</dbReference>
<gene>
    <name evidence="5" type="ORF">WOLCODRAFT_135402</name>
</gene>
<dbReference type="GO" id="GO:0016829">
    <property type="term" value="F:lyase activity"/>
    <property type="evidence" value="ECO:0007669"/>
    <property type="project" value="InterPro"/>
</dbReference>
<dbReference type="OMA" id="YWGYGTS"/>
<evidence type="ECO:0000256" key="2">
    <source>
        <dbReference type="SAM" id="MobiDB-lite"/>
    </source>
</evidence>
<dbReference type="AlphaFoldDB" id="A0A2H3J2D6"/>
<comment type="subcellular location">
    <subcellularLocation>
        <location evidence="1">Cell envelope</location>
    </subcellularLocation>
</comment>
<feature type="region of interest" description="Disordered" evidence="2">
    <location>
        <begin position="1"/>
        <end position="22"/>
    </location>
</feature>
<dbReference type="InterPro" id="IPR012480">
    <property type="entry name" value="Hepar_II_III_C"/>
</dbReference>
<dbReference type="STRING" id="742152.A0A2H3J2D6"/>
<dbReference type="PANTHER" id="PTHR38045:SF1">
    <property type="entry name" value="HEPARINASE II_III-LIKE PROTEIN"/>
    <property type="match status" value="1"/>
</dbReference>
<dbReference type="PANTHER" id="PTHR38045">
    <property type="entry name" value="CHROMOSOME 1, WHOLE GENOME SHOTGUN SEQUENCE"/>
    <property type="match status" value="1"/>
</dbReference>
<feature type="domain" description="Heparinase II/III-like C-terminal" evidence="4">
    <location>
        <begin position="527"/>
        <end position="709"/>
    </location>
</feature>
<feature type="transmembrane region" description="Helical" evidence="3">
    <location>
        <begin position="49"/>
        <end position="70"/>
    </location>
</feature>
<organism evidence="5 6">
    <name type="scientific">Wolfiporia cocos (strain MD-104)</name>
    <name type="common">Brown rot fungus</name>
    <dbReference type="NCBI Taxonomy" id="742152"/>
    <lineage>
        <taxon>Eukaryota</taxon>
        <taxon>Fungi</taxon>
        <taxon>Dikarya</taxon>
        <taxon>Basidiomycota</taxon>
        <taxon>Agaricomycotina</taxon>
        <taxon>Agaricomycetes</taxon>
        <taxon>Polyporales</taxon>
        <taxon>Phaeolaceae</taxon>
        <taxon>Wolfiporia</taxon>
    </lineage>
</organism>
<dbReference type="Gene3D" id="2.70.98.70">
    <property type="match status" value="1"/>
</dbReference>